<keyword evidence="5" id="KW-1185">Reference proteome</keyword>
<feature type="domain" description="Barstar (barnase inhibitor)" evidence="2">
    <location>
        <begin position="110"/>
        <end position="180"/>
    </location>
</feature>
<dbReference type="InterPro" id="IPR035905">
    <property type="entry name" value="Barstar-like_sf"/>
</dbReference>
<name>A0A1T5J5D5_9MICO</name>
<reference evidence="4 5" key="1">
    <citation type="submission" date="2017-02" db="EMBL/GenBank/DDBJ databases">
        <authorList>
            <person name="Peterson S.W."/>
        </authorList>
    </citation>
    <scope>NUCLEOTIDE SEQUENCE [LARGE SCALE GENOMIC DNA]</scope>
    <source>
        <strain evidence="4 5">DSM 21481</strain>
    </source>
</reference>
<dbReference type="SUPFAM" id="SSF52038">
    <property type="entry name" value="Barstar-related"/>
    <property type="match status" value="1"/>
</dbReference>
<dbReference type="Pfam" id="PF09860">
    <property type="entry name" value="DUF2087"/>
    <property type="match status" value="1"/>
</dbReference>
<dbReference type="STRING" id="526729.SAMN04324258_1054"/>
<dbReference type="Proteomes" id="UP000189777">
    <property type="component" value="Unassembled WGS sequence"/>
</dbReference>
<protein>
    <recommendedName>
        <fullName evidence="6">DUF2087 domain-containing protein</fullName>
    </recommendedName>
</protein>
<dbReference type="InterPro" id="IPR000468">
    <property type="entry name" value="Barstar"/>
</dbReference>
<evidence type="ECO:0000259" key="3">
    <source>
        <dbReference type="Pfam" id="PF09860"/>
    </source>
</evidence>
<evidence type="ECO:0000313" key="4">
    <source>
        <dbReference type="EMBL" id="SKC46614.1"/>
    </source>
</evidence>
<accession>A0A1T5J5D5</accession>
<gene>
    <name evidence="4" type="ORF">SAMN04324258_1054</name>
</gene>
<comment type="similarity">
    <text evidence="1">Belongs to the barstar family.</text>
</comment>
<dbReference type="Gene3D" id="3.30.370.10">
    <property type="entry name" value="Barstar-like"/>
    <property type="match status" value="1"/>
</dbReference>
<sequence>MMGGMVPEPPDVSRFLHGGRLETMPRRREHRRAVARWLAHAALPDLLEPVGEREVTRRLGDLADDPVGVRRALVDLGIVRRTRDGAEYWRTELTEYDDVGPEGGADAGHRTLHLDGSRVDSIAAFYDELNRVFMAGEAWRLGPSLDALDDLLHGGFGAARGADRLTVVWHGYALARAALGFAATCEYYRAKVADPRFDTTLFRGRLADLEAGRGKTYAELVLEVFADHPGVELLLR</sequence>
<evidence type="ECO:0000259" key="2">
    <source>
        <dbReference type="Pfam" id="PF01337"/>
    </source>
</evidence>
<evidence type="ECO:0000256" key="1">
    <source>
        <dbReference type="ARBA" id="ARBA00006845"/>
    </source>
</evidence>
<evidence type="ECO:0000313" key="5">
    <source>
        <dbReference type="Proteomes" id="UP000189777"/>
    </source>
</evidence>
<dbReference type="EMBL" id="FUZQ01000002">
    <property type="protein sequence ID" value="SKC46614.1"/>
    <property type="molecule type" value="Genomic_DNA"/>
</dbReference>
<proteinExistence type="inferred from homology"/>
<feature type="domain" description="DUF2087" evidence="3">
    <location>
        <begin position="20"/>
        <end position="90"/>
    </location>
</feature>
<organism evidence="4 5">
    <name type="scientific">Krasilnikoviella flava</name>
    <dbReference type="NCBI Taxonomy" id="526729"/>
    <lineage>
        <taxon>Bacteria</taxon>
        <taxon>Bacillati</taxon>
        <taxon>Actinomycetota</taxon>
        <taxon>Actinomycetes</taxon>
        <taxon>Micrococcales</taxon>
        <taxon>Promicromonosporaceae</taxon>
        <taxon>Krasilnikoviella</taxon>
    </lineage>
</organism>
<dbReference type="AlphaFoldDB" id="A0A1T5J5D5"/>
<dbReference type="InterPro" id="IPR018656">
    <property type="entry name" value="DUF2087"/>
</dbReference>
<dbReference type="Pfam" id="PF01337">
    <property type="entry name" value="Barstar"/>
    <property type="match status" value="1"/>
</dbReference>
<evidence type="ECO:0008006" key="6">
    <source>
        <dbReference type="Google" id="ProtNLM"/>
    </source>
</evidence>